<protein>
    <submittedName>
        <fullName evidence="1">Uncharacterized protein</fullName>
    </submittedName>
</protein>
<reference evidence="1" key="1">
    <citation type="journal article" date="2019" name="Sci. Rep.">
        <title>Draft genome of Tanacetum cinerariifolium, the natural source of mosquito coil.</title>
        <authorList>
            <person name="Yamashiro T."/>
            <person name="Shiraishi A."/>
            <person name="Satake H."/>
            <person name="Nakayama K."/>
        </authorList>
    </citation>
    <scope>NUCLEOTIDE SEQUENCE</scope>
</reference>
<sequence>MTQALTFLSVHVGNPNAYDWLKCVVHNLRDEIDRYEAVWIEGTRLKELDTPKALDSSSVGYKKESSLHA</sequence>
<proteinExistence type="predicted"/>
<organism evidence="1">
    <name type="scientific">Tanacetum cinerariifolium</name>
    <name type="common">Dalmatian daisy</name>
    <name type="synonym">Chrysanthemum cinerariifolium</name>
    <dbReference type="NCBI Taxonomy" id="118510"/>
    <lineage>
        <taxon>Eukaryota</taxon>
        <taxon>Viridiplantae</taxon>
        <taxon>Streptophyta</taxon>
        <taxon>Embryophyta</taxon>
        <taxon>Tracheophyta</taxon>
        <taxon>Spermatophyta</taxon>
        <taxon>Magnoliopsida</taxon>
        <taxon>eudicotyledons</taxon>
        <taxon>Gunneridae</taxon>
        <taxon>Pentapetalae</taxon>
        <taxon>asterids</taxon>
        <taxon>campanulids</taxon>
        <taxon>Asterales</taxon>
        <taxon>Asteraceae</taxon>
        <taxon>Asteroideae</taxon>
        <taxon>Anthemideae</taxon>
        <taxon>Anthemidinae</taxon>
        <taxon>Tanacetum</taxon>
    </lineage>
</organism>
<evidence type="ECO:0000313" key="1">
    <source>
        <dbReference type="EMBL" id="GFD20567.1"/>
    </source>
</evidence>
<gene>
    <name evidence="1" type="ORF">Tci_892536</name>
</gene>
<accession>A0A699UDS9</accession>
<comment type="caution">
    <text evidence="1">The sequence shown here is derived from an EMBL/GenBank/DDBJ whole genome shotgun (WGS) entry which is preliminary data.</text>
</comment>
<dbReference type="EMBL" id="BKCJ011323066">
    <property type="protein sequence ID" value="GFD20567.1"/>
    <property type="molecule type" value="Genomic_DNA"/>
</dbReference>
<dbReference type="AlphaFoldDB" id="A0A699UDS9"/>
<name>A0A699UDS9_TANCI</name>